<dbReference type="AlphaFoldDB" id="A0A3P7YR43"/>
<evidence type="ECO:0000313" key="3">
    <source>
        <dbReference type="Proteomes" id="UP000269396"/>
    </source>
</evidence>
<dbReference type="EMBL" id="UZAL01004684">
    <property type="protein sequence ID" value="VDO90856.1"/>
    <property type="molecule type" value="Genomic_DNA"/>
</dbReference>
<keyword evidence="1" id="KW-0175">Coiled coil</keyword>
<keyword evidence="3" id="KW-1185">Reference proteome</keyword>
<protein>
    <submittedName>
        <fullName evidence="2">Uncharacterized protein</fullName>
    </submittedName>
</protein>
<organism evidence="2 3">
    <name type="scientific">Schistosoma mattheei</name>
    <dbReference type="NCBI Taxonomy" id="31246"/>
    <lineage>
        <taxon>Eukaryota</taxon>
        <taxon>Metazoa</taxon>
        <taxon>Spiralia</taxon>
        <taxon>Lophotrochozoa</taxon>
        <taxon>Platyhelminthes</taxon>
        <taxon>Trematoda</taxon>
        <taxon>Digenea</taxon>
        <taxon>Strigeidida</taxon>
        <taxon>Schistosomatoidea</taxon>
        <taxon>Schistosomatidae</taxon>
        <taxon>Schistosoma</taxon>
    </lineage>
</organism>
<sequence>MKLINEFLERKEKYKNQLDLIKTNENLQKVVERLSEMQVEKWTAQSQWSQSILHDENMNKVKQSSFGNLINRRKLRSQIKQLRKRIQVIQSIQRIMDRQYASLLDVCVQKRQRLEEILSLSIVYEEVSELKVSSATLVIYVSNIERFE</sequence>
<feature type="coiled-coil region" evidence="1">
    <location>
        <begin position="4"/>
        <end position="40"/>
    </location>
</feature>
<dbReference type="Proteomes" id="UP000269396">
    <property type="component" value="Unassembled WGS sequence"/>
</dbReference>
<reference evidence="2 3" key="1">
    <citation type="submission" date="2018-11" db="EMBL/GenBank/DDBJ databases">
        <authorList>
            <consortium name="Pathogen Informatics"/>
        </authorList>
    </citation>
    <scope>NUCLEOTIDE SEQUENCE [LARGE SCALE GENOMIC DNA]</scope>
    <source>
        <strain>Denwood</strain>
        <strain evidence="3">Zambia</strain>
    </source>
</reference>
<evidence type="ECO:0000256" key="1">
    <source>
        <dbReference type="SAM" id="Coils"/>
    </source>
</evidence>
<accession>A0A3P7YR43</accession>
<evidence type="ECO:0000313" key="2">
    <source>
        <dbReference type="EMBL" id="VDO90856.1"/>
    </source>
</evidence>
<gene>
    <name evidence="2" type="ORF">SMTD_LOCUS2968</name>
</gene>
<name>A0A3P7YR43_9TREM</name>
<proteinExistence type="predicted"/>